<evidence type="ECO:0000313" key="6">
    <source>
        <dbReference type="Proteomes" id="UP001232148"/>
    </source>
</evidence>
<dbReference type="GO" id="GO:0018773">
    <property type="term" value="F:acetylpyruvate hydrolase activity"/>
    <property type="evidence" value="ECO:0007669"/>
    <property type="project" value="TreeGrafter"/>
</dbReference>
<protein>
    <recommendedName>
        <fullName evidence="7">Fumarylacetoacetate hydrolase</fullName>
    </recommendedName>
</protein>
<dbReference type="InterPro" id="IPR036663">
    <property type="entry name" value="Fumarylacetoacetase_C_sf"/>
</dbReference>
<dbReference type="GO" id="GO:0050163">
    <property type="term" value="F:oxaloacetate tautomerase activity"/>
    <property type="evidence" value="ECO:0007669"/>
    <property type="project" value="UniProtKB-ARBA"/>
</dbReference>
<evidence type="ECO:0008006" key="7">
    <source>
        <dbReference type="Google" id="ProtNLM"/>
    </source>
</evidence>
<comment type="caution">
    <text evidence="5">The sequence shown here is derived from an EMBL/GenBank/DDBJ whole genome shotgun (WGS) entry which is preliminary data.</text>
</comment>
<evidence type="ECO:0000256" key="1">
    <source>
        <dbReference type="ARBA" id="ARBA00010211"/>
    </source>
</evidence>
<dbReference type="InterPro" id="IPR000073">
    <property type="entry name" value="AB_hydrolase_1"/>
</dbReference>
<dbReference type="GO" id="GO:0006107">
    <property type="term" value="P:oxaloacetate metabolic process"/>
    <property type="evidence" value="ECO:0007669"/>
    <property type="project" value="UniProtKB-ARBA"/>
</dbReference>
<feature type="domain" description="Fumarylacetoacetase-like C-terminal" evidence="4">
    <location>
        <begin position="82"/>
        <end position="296"/>
    </location>
</feature>
<evidence type="ECO:0000259" key="3">
    <source>
        <dbReference type="Pfam" id="PF00561"/>
    </source>
</evidence>
<gene>
    <name evidence="5" type="ORF">LX32DRAFT_626477</name>
</gene>
<dbReference type="Proteomes" id="UP001232148">
    <property type="component" value="Unassembled WGS sequence"/>
</dbReference>
<evidence type="ECO:0000256" key="2">
    <source>
        <dbReference type="ARBA" id="ARBA00022723"/>
    </source>
</evidence>
<dbReference type="FunFam" id="3.90.850.10:FF:000002">
    <property type="entry name" value="2-hydroxyhepta-2,4-diene-1,7-dioate isomerase"/>
    <property type="match status" value="1"/>
</dbReference>
<keyword evidence="6" id="KW-1185">Reference proteome</keyword>
<accession>A0AAD9LX24</accession>
<dbReference type="AlphaFoldDB" id="A0AAD9LX24"/>
<feature type="domain" description="AB hydrolase-1" evidence="3">
    <location>
        <begin position="350"/>
        <end position="582"/>
    </location>
</feature>
<keyword evidence="2" id="KW-0479">Metal-binding</keyword>
<dbReference type="InterPro" id="IPR029058">
    <property type="entry name" value="AB_hydrolase_fold"/>
</dbReference>
<dbReference type="GO" id="GO:0046872">
    <property type="term" value="F:metal ion binding"/>
    <property type="evidence" value="ECO:0007669"/>
    <property type="project" value="UniProtKB-KW"/>
</dbReference>
<dbReference type="Pfam" id="PF00561">
    <property type="entry name" value="Abhydrolase_1"/>
    <property type="match status" value="1"/>
</dbReference>
<dbReference type="InterPro" id="IPR011234">
    <property type="entry name" value="Fumarylacetoacetase-like_C"/>
</dbReference>
<dbReference type="EMBL" id="MU842969">
    <property type="protein sequence ID" value="KAK2024284.1"/>
    <property type="molecule type" value="Genomic_DNA"/>
</dbReference>
<comment type="similarity">
    <text evidence="1">Belongs to the FAH family.</text>
</comment>
<dbReference type="Gene3D" id="3.90.850.10">
    <property type="entry name" value="Fumarylacetoacetase-like, C-terminal domain"/>
    <property type="match status" value="1"/>
</dbReference>
<evidence type="ECO:0000313" key="5">
    <source>
        <dbReference type="EMBL" id="KAK2024284.1"/>
    </source>
</evidence>
<name>A0AAD9LX24_9PEZI</name>
<proteinExistence type="inferred from homology"/>
<dbReference type="PANTHER" id="PTHR11820">
    <property type="entry name" value="ACYLPYRUVASE"/>
    <property type="match status" value="1"/>
</dbReference>
<dbReference type="SUPFAM" id="SSF56529">
    <property type="entry name" value="FAH"/>
    <property type="match status" value="1"/>
</dbReference>
<dbReference type="SUPFAM" id="SSF53474">
    <property type="entry name" value="alpha/beta-Hydrolases"/>
    <property type="match status" value="1"/>
</dbReference>
<dbReference type="Pfam" id="PF01557">
    <property type="entry name" value="FAA_hydrolase"/>
    <property type="match status" value="1"/>
</dbReference>
<dbReference type="PANTHER" id="PTHR11820:SF7">
    <property type="entry name" value="ACYLPYRUVASE FAHD1, MITOCHONDRIAL"/>
    <property type="match status" value="1"/>
</dbReference>
<sequence length="597" mass="64792">MASYREGLTNFAAYLQRGGRVPRIGHFDLEKQTIQPLSFDSGTPVENLYQVIEAGAGRCIAAGPTISVNDVKLLPPLSGRDVLAVGKNYMEHAKEFNSSGYDSSDKVDRPSHPVIFTKRATSIIAHGDNIHIHRGFTESADYEGEIGVIIGQAGYQIHEKDAWNYVWGYTIINDVTARERQRDHKQFYIGKSPDTFCPMGPIAVKKENLPDEGRSLRLQTYVNGQLRQDATVKDLIFSIPELISTLSAGQTLQPGDVIATGTPAGVGLGLNPPTYLKPGDEIAITVTGLGRLCNKVAGNSEEDKYKPKCRPESLSNFRLINGEKAHVDQASLSSKHKRLGHQRLGTGKEAVIFVHGLGGTKDYWLPLISALSLTSSVSAHVYDIEGHGVSPTHPLQKITIDTLAERLLDVFDLAEVSVRSPATLIAHSMGCLVAMKFALTHSSLVKKLVLLGPPPLPIPKSQAEAWAYEANRVQSHGMGGVADQIVSTQLSPHSQKTNPLAVVATRLSLLGQVPEGYAKACSALSQFTGCLVLEDLTVDTAIITGKEDPVSPPELVEEYARRISSLRYTVLDNVGHWHVFEDADGVAKSLRSFLEAS</sequence>
<evidence type="ECO:0000259" key="4">
    <source>
        <dbReference type="Pfam" id="PF01557"/>
    </source>
</evidence>
<reference evidence="5" key="1">
    <citation type="submission" date="2021-06" db="EMBL/GenBank/DDBJ databases">
        <title>Comparative genomics, transcriptomics and evolutionary studies reveal genomic signatures of adaptation to plant cell wall in hemibiotrophic fungi.</title>
        <authorList>
            <consortium name="DOE Joint Genome Institute"/>
            <person name="Baroncelli R."/>
            <person name="Diaz J.F."/>
            <person name="Benocci T."/>
            <person name="Peng M."/>
            <person name="Battaglia E."/>
            <person name="Haridas S."/>
            <person name="Andreopoulos W."/>
            <person name="Labutti K."/>
            <person name="Pangilinan J."/>
            <person name="Floch G.L."/>
            <person name="Makela M.R."/>
            <person name="Henrissat B."/>
            <person name="Grigoriev I.V."/>
            <person name="Crouch J.A."/>
            <person name="De Vries R.P."/>
            <person name="Sukno S.A."/>
            <person name="Thon M.R."/>
        </authorList>
    </citation>
    <scope>NUCLEOTIDE SEQUENCE</scope>
    <source>
        <strain evidence="5">MAFF235873</strain>
    </source>
</reference>
<dbReference type="Gene3D" id="3.40.50.1820">
    <property type="entry name" value="alpha/beta hydrolase"/>
    <property type="match status" value="1"/>
</dbReference>
<organism evidence="5 6">
    <name type="scientific">Colletotrichum zoysiae</name>
    <dbReference type="NCBI Taxonomy" id="1216348"/>
    <lineage>
        <taxon>Eukaryota</taxon>
        <taxon>Fungi</taxon>
        <taxon>Dikarya</taxon>
        <taxon>Ascomycota</taxon>
        <taxon>Pezizomycotina</taxon>
        <taxon>Sordariomycetes</taxon>
        <taxon>Hypocreomycetidae</taxon>
        <taxon>Glomerellales</taxon>
        <taxon>Glomerellaceae</taxon>
        <taxon>Colletotrichum</taxon>
        <taxon>Colletotrichum graminicola species complex</taxon>
    </lineage>
</organism>